<evidence type="ECO:0000259" key="6">
    <source>
        <dbReference type="SMART" id="SM00338"/>
    </source>
</evidence>
<sequence length="191" mass="21940">MENSSSSTALTLSRPPLPPTSGNASLNKEVVPSSDTERKSSENEQQRVTRGREIDPNMDPKKLRRVLASRQYSQKYRMKQLHYIMHLETEVKALQAEVAIAAPRIKYVDRQNNLLRVENGRMKQKLTSFSGELMFKEAQYDELKKERDVLKQVYMANYELMMPPGHFKPTNPSGNYQFININPDHQSGVSP</sequence>
<dbReference type="GO" id="GO:0045893">
    <property type="term" value="P:positive regulation of DNA-templated transcription"/>
    <property type="evidence" value="ECO:0007669"/>
    <property type="project" value="TreeGrafter"/>
</dbReference>
<dbReference type="CDD" id="cd14703">
    <property type="entry name" value="bZIP_plant_RF2"/>
    <property type="match status" value="1"/>
</dbReference>
<reference evidence="7" key="1">
    <citation type="submission" date="2022-02" db="EMBL/GenBank/DDBJ databases">
        <authorList>
            <person name="Henning P.M."/>
            <person name="McCubbin A.G."/>
            <person name="Shore J.S."/>
        </authorList>
    </citation>
    <scope>NUCLEOTIDE SEQUENCE</scope>
    <source>
        <strain evidence="7">F60SS</strain>
        <tissue evidence="7">Leaves</tissue>
    </source>
</reference>
<dbReference type="AlphaFoldDB" id="A0A9Q0FZC9"/>
<feature type="coiled-coil region" evidence="4">
    <location>
        <begin position="126"/>
        <end position="153"/>
    </location>
</feature>
<evidence type="ECO:0000256" key="5">
    <source>
        <dbReference type="SAM" id="MobiDB-lite"/>
    </source>
</evidence>
<evidence type="ECO:0000256" key="2">
    <source>
        <dbReference type="ARBA" id="ARBA00023163"/>
    </source>
</evidence>
<dbReference type="SMART" id="SM00338">
    <property type="entry name" value="BRLZ"/>
    <property type="match status" value="1"/>
</dbReference>
<organism evidence="7 8">
    <name type="scientific">Turnera subulata</name>
    <dbReference type="NCBI Taxonomy" id="218843"/>
    <lineage>
        <taxon>Eukaryota</taxon>
        <taxon>Viridiplantae</taxon>
        <taxon>Streptophyta</taxon>
        <taxon>Embryophyta</taxon>
        <taxon>Tracheophyta</taxon>
        <taxon>Spermatophyta</taxon>
        <taxon>Magnoliopsida</taxon>
        <taxon>eudicotyledons</taxon>
        <taxon>Gunneridae</taxon>
        <taxon>Pentapetalae</taxon>
        <taxon>rosids</taxon>
        <taxon>fabids</taxon>
        <taxon>Malpighiales</taxon>
        <taxon>Passifloraceae</taxon>
        <taxon>Turnera</taxon>
    </lineage>
</organism>
<dbReference type="EMBL" id="JAKUCV010003031">
    <property type="protein sequence ID" value="KAJ4840520.1"/>
    <property type="molecule type" value="Genomic_DNA"/>
</dbReference>
<dbReference type="GO" id="GO:0005634">
    <property type="term" value="C:nucleus"/>
    <property type="evidence" value="ECO:0007669"/>
    <property type="project" value="TreeGrafter"/>
</dbReference>
<protein>
    <recommendedName>
        <fullName evidence="6">BZIP domain-containing protein</fullName>
    </recommendedName>
</protein>
<dbReference type="GO" id="GO:0003700">
    <property type="term" value="F:DNA-binding transcription factor activity"/>
    <property type="evidence" value="ECO:0007669"/>
    <property type="project" value="InterPro"/>
</dbReference>
<feature type="compositionally biased region" description="Basic and acidic residues" evidence="5">
    <location>
        <begin position="35"/>
        <end position="61"/>
    </location>
</feature>
<dbReference type="PANTHER" id="PTHR46391">
    <property type="entry name" value="BASIC LEUCINE ZIPPER 34"/>
    <property type="match status" value="1"/>
</dbReference>
<comment type="caution">
    <text evidence="7">The sequence shown here is derived from an EMBL/GenBank/DDBJ whole genome shotgun (WGS) entry which is preliminary data.</text>
</comment>
<dbReference type="PANTHER" id="PTHR46391:SF21">
    <property type="entry name" value="BZIP DOMAIN-CONTAINING PROTEIN"/>
    <property type="match status" value="1"/>
</dbReference>
<dbReference type="InterPro" id="IPR044759">
    <property type="entry name" value="bZIP_RF2"/>
</dbReference>
<proteinExistence type="predicted"/>
<evidence type="ECO:0000256" key="1">
    <source>
        <dbReference type="ARBA" id="ARBA00023015"/>
    </source>
</evidence>
<feature type="compositionally biased region" description="Low complexity" evidence="5">
    <location>
        <begin position="1"/>
        <end position="14"/>
    </location>
</feature>
<name>A0A9Q0FZC9_9ROSI</name>
<evidence type="ECO:0000313" key="7">
    <source>
        <dbReference type="EMBL" id="KAJ4840520.1"/>
    </source>
</evidence>
<evidence type="ECO:0000256" key="3">
    <source>
        <dbReference type="ARBA" id="ARBA00023242"/>
    </source>
</evidence>
<dbReference type="OrthoDB" id="552661at2759"/>
<feature type="domain" description="BZIP" evidence="6">
    <location>
        <begin position="57"/>
        <end position="121"/>
    </location>
</feature>
<accession>A0A9Q0FZC9</accession>
<evidence type="ECO:0000313" key="8">
    <source>
        <dbReference type="Proteomes" id="UP001141552"/>
    </source>
</evidence>
<keyword evidence="8" id="KW-1185">Reference proteome</keyword>
<dbReference type="SUPFAM" id="SSF57959">
    <property type="entry name" value="Leucine zipper domain"/>
    <property type="match status" value="1"/>
</dbReference>
<dbReference type="GO" id="GO:0003677">
    <property type="term" value="F:DNA binding"/>
    <property type="evidence" value="ECO:0007669"/>
    <property type="project" value="TreeGrafter"/>
</dbReference>
<dbReference type="InterPro" id="IPR046347">
    <property type="entry name" value="bZIP_sf"/>
</dbReference>
<keyword evidence="3" id="KW-0539">Nucleus</keyword>
<keyword evidence="4" id="KW-0175">Coiled coil</keyword>
<keyword evidence="1" id="KW-0805">Transcription regulation</keyword>
<dbReference type="InterPro" id="IPR052483">
    <property type="entry name" value="bZIP_transcription_regulators"/>
</dbReference>
<feature type="region of interest" description="Disordered" evidence="5">
    <location>
        <begin position="1"/>
        <end position="62"/>
    </location>
</feature>
<reference evidence="7" key="2">
    <citation type="journal article" date="2023" name="Plants (Basel)">
        <title>Annotation of the Turnera subulata (Passifloraceae) Draft Genome Reveals the S-Locus Evolved after the Divergence of Turneroideae from Passifloroideae in a Stepwise Manner.</title>
        <authorList>
            <person name="Henning P.M."/>
            <person name="Roalson E.H."/>
            <person name="Mir W."/>
            <person name="McCubbin A.G."/>
            <person name="Shore J.S."/>
        </authorList>
    </citation>
    <scope>NUCLEOTIDE SEQUENCE</scope>
    <source>
        <strain evidence="7">F60SS</strain>
    </source>
</reference>
<gene>
    <name evidence="7" type="ORF">Tsubulata_000462</name>
</gene>
<dbReference type="Proteomes" id="UP001141552">
    <property type="component" value="Unassembled WGS sequence"/>
</dbReference>
<dbReference type="InterPro" id="IPR004827">
    <property type="entry name" value="bZIP"/>
</dbReference>
<keyword evidence="2" id="KW-0804">Transcription</keyword>
<evidence type="ECO:0000256" key="4">
    <source>
        <dbReference type="SAM" id="Coils"/>
    </source>
</evidence>